<reference evidence="2" key="2">
    <citation type="submission" date="2015-03" db="EMBL/GenBank/DDBJ databases">
        <authorList>
            <consortium name="Pathogen Informatics"/>
            <person name="Murphy D."/>
        </authorList>
    </citation>
    <scope>NUCLEOTIDE SEQUENCE</scope>
    <source>
        <strain evidence="2">N09902308</strain>
    </source>
</reference>
<proteinExistence type="predicted"/>
<reference evidence="3 4" key="1">
    <citation type="submission" date="2015-03" db="EMBL/GenBank/DDBJ databases">
        <authorList>
            <consortium name="Pathogen Informatics"/>
        </authorList>
    </citation>
    <scope>NUCLEOTIDE SEQUENCE [LARGE SCALE GENOMIC DNA]</scope>
    <source>
        <strain evidence="1 4">Bir 187</strain>
        <strain evidence="3">N09902308</strain>
    </source>
</reference>
<accession>A0A654ZMX8</accession>
<sequence>MVACSRGPAYSSLTVRRYSHTHSAKARDSLELRSDRMTASSWPRIRGVGLAAARAEAMPLSKPSSS</sequence>
<name>A0A654ZMX8_MYCTX</name>
<evidence type="ECO:0000313" key="2">
    <source>
        <dbReference type="EMBL" id="COY04575.1"/>
    </source>
</evidence>
<evidence type="ECO:0000313" key="3">
    <source>
        <dbReference type="Proteomes" id="UP000039021"/>
    </source>
</evidence>
<dbReference type="EMBL" id="CSBK01000882">
    <property type="protein sequence ID" value="COY04575.1"/>
    <property type="molecule type" value="Genomic_DNA"/>
</dbReference>
<dbReference type="EMBL" id="CNFU01000456">
    <property type="protein sequence ID" value="CKR87215.1"/>
    <property type="molecule type" value="Genomic_DNA"/>
</dbReference>
<organism evidence="2 3">
    <name type="scientific">Mycobacterium tuberculosis</name>
    <dbReference type="NCBI Taxonomy" id="1773"/>
    <lineage>
        <taxon>Bacteria</taxon>
        <taxon>Bacillati</taxon>
        <taxon>Actinomycetota</taxon>
        <taxon>Actinomycetes</taxon>
        <taxon>Mycobacteriales</taxon>
        <taxon>Mycobacteriaceae</taxon>
        <taxon>Mycobacterium</taxon>
        <taxon>Mycobacterium tuberculosis complex</taxon>
    </lineage>
</organism>
<gene>
    <name evidence="2" type="ORF">ERS007739_02052</name>
    <name evidence="1" type="ORF">ERS027661_02250</name>
</gene>
<evidence type="ECO:0000313" key="1">
    <source>
        <dbReference type="EMBL" id="CKR87215.1"/>
    </source>
</evidence>
<evidence type="ECO:0000313" key="4">
    <source>
        <dbReference type="Proteomes" id="UP000049023"/>
    </source>
</evidence>
<dbReference type="Proteomes" id="UP000039021">
    <property type="component" value="Unassembled WGS sequence"/>
</dbReference>
<dbReference type="AlphaFoldDB" id="A0A654ZMX8"/>
<dbReference type="Proteomes" id="UP000049023">
    <property type="component" value="Unassembled WGS sequence"/>
</dbReference>
<protein>
    <submittedName>
        <fullName evidence="2">Uncharacterized protein</fullName>
    </submittedName>
</protein>